<organism evidence="2 3">
    <name type="scientific">Streptomyces phage OlympicHelado</name>
    <dbReference type="NCBI Taxonomy" id="1897524"/>
    <lineage>
        <taxon>Viruses</taxon>
        <taxon>Duplodnaviria</taxon>
        <taxon>Heunggongvirae</taxon>
        <taxon>Uroviricota</taxon>
        <taxon>Caudoviricetes</taxon>
        <taxon>Rimavirus</taxon>
        <taxon>Rimavirus rima</taxon>
    </lineage>
</organism>
<reference evidence="2 3" key="1">
    <citation type="submission" date="2016-08" db="EMBL/GenBank/DDBJ databases">
        <authorList>
            <person name="Delwel I.O."/>
            <person name="Rosado J.E."/>
            <person name="Bhuiyan S."/>
            <person name="Layton S.R."/>
            <person name="Benjamin R.C."/>
            <person name="Hughes L.E."/>
            <person name="Garlena R.A."/>
            <person name="Russell D.A."/>
            <person name="Pope W.H."/>
            <person name="Jacobs-Sera D."/>
            <person name="Hendrix R.W."/>
            <person name="Hatfull G.F."/>
        </authorList>
    </citation>
    <scope>NUCLEOTIDE SEQUENCE [LARGE SCALE GENOMIC DNA]</scope>
</reference>
<proteinExistence type="predicted"/>
<sequence length="928" mass="102322">MNIEAEERDALVHYGIRRKSGRYPWGSGETPHERAGTFQSMVADLKRQGLKEKDIAEGFGMTTTQLRDTTAMAKRARKAADIARANQLKERGLSNVAAAKKMGIPESTFRTLIKPGAAEENSILESTADMLRDQVAKKKYIDVGAGVELHLNVSKEKLRAARKLLEDEGYKLHYIKMEQLGTGKFTTMKVLAGPGVPWKEVNDNKDQIQQILVKSKDGGRTYDGIRPPLSIDSKRVKVRYAEEGGTDADGVIYVRRGVKDVSLGKSNYAQVRIAVDGTHYLKGMAMYNDDMPPGVDLVFNTNKKNTGNKLDAMKEMKRDKNTGKVMEDDPFGAVIDDQIYRKNPDGTDARDKDGNKIVESAMNIVNKEGNWDDWSKSLSSQMLSKQKRSLAKEQLDITYETKKSEFDTIMSLTNPTVKAHLLEKFADSTDSSAVHLKAAHLPRQATKVILPVNSMSPREIYAPTLDNGDRVALVRFPHGGLFEIPELVVNNRHPQAKKLLGNAPDAVGIHHSVAERLSGADFDGDTVLVIPNNHGKVKSKPPLEGLKGFDPQSSYPPYDGMRTMDRGIYNAKTKKVEFPEGQKPDPKNKGLEMGKISNLITDMTIQGAPDNELARAVRHSMVVIDAEKHKLNYKQSAIDNGIPALVSKYQPKPPGKPDGGASTIVSRATSETRVLDRKLRSAKDGGPIDPETGKLVWVNTGAEYVPGKPKKTKSTKLAEADDAHTLVSAKRTPIEVVYADHSNRLKSLANDARKELVKTKGIERSPSAAKVYAAEVQRLKDKLTLALMNAPRERQAQVVANAIYKRKLEAHPEMEEAEKKKLKSKALAEARMRLQAGKDKIDIEPREWEAIQAGAVSNNVLKQILDNTDVDKVKELATPRDKPVMDATLKNRAMMLLRGDKYTLAEVADQLGISVSTLKAGLSGGDEA</sequence>
<gene>
    <name evidence="2" type="ORF">SEA_OLYMPICHELADO_87</name>
</gene>
<name>A0A1I9SDM4_9CAUD</name>
<evidence type="ECO:0000313" key="3">
    <source>
        <dbReference type="Proteomes" id="UP000224592"/>
    </source>
</evidence>
<dbReference type="Proteomes" id="UP000224592">
    <property type="component" value="Segment"/>
</dbReference>
<accession>A0A1I9SDM4</accession>
<evidence type="ECO:0000313" key="2">
    <source>
        <dbReference type="EMBL" id="AOZ64951.1"/>
    </source>
</evidence>
<dbReference type="EMBL" id="KX670789">
    <property type="protein sequence ID" value="AOZ64951.1"/>
    <property type="molecule type" value="Genomic_DNA"/>
</dbReference>
<evidence type="ECO:0000256" key="1">
    <source>
        <dbReference type="SAM" id="MobiDB-lite"/>
    </source>
</evidence>
<feature type="region of interest" description="Disordered" evidence="1">
    <location>
        <begin position="533"/>
        <end position="560"/>
    </location>
</feature>
<protein>
    <submittedName>
        <fullName evidence="2">HTH DNA binding domain protein</fullName>
    </submittedName>
</protein>